<dbReference type="AlphaFoldDB" id="A0A6V8RAN9"/>
<proteinExistence type="predicted"/>
<keyword evidence="3" id="KW-0645">Protease</keyword>
<feature type="compositionally biased region" description="Acidic residues" evidence="7">
    <location>
        <begin position="651"/>
        <end position="660"/>
    </location>
</feature>
<evidence type="ECO:0000313" key="8">
    <source>
        <dbReference type="EMBL" id="GFP60078.1"/>
    </source>
</evidence>
<evidence type="ECO:0000256" key="1">
    <source>
        <dbReference type="ARBA" id="ARBA00000707"/>
    </source>
</evidence>
<organism evidence="8 9">
    <name type="scientific">Trichoderma asperellum</name>
    <name type="common">Filamentous fungus</name>
    <dbReference type="NCBI Taxonomy" id="101201"/>
    <lineage>
        <taxon>Eukaryota</taxon>
        <taxon>Fungi</taxon>
        <taxon>Dikarya</taxon>
        <taxon>Ascomycota</taxon>
        <taxon>Pezizomycotina</taxon>
        <taxon>Sordariomycetes</taxon>
        <taxon>Hypocreomycetidae</taxon>
        <taxon>Hypocreales</taxon>
        <taxon>Hypocreaceae</taxon>
        <taxon>Trichoderma</taxon>
    </lineage>
</organism>
<evidence type="ECO:0000256" key="3">
    <source>
        <dbReference type="ARBA" id="ARBA00022670"/>
    </source>
</evidence>
<feature type="compositionally biased region" description="Basic and acidic residues" evidence="7">
    <location>
        <begin position="637"/>
        <end position="650"/>
    </location>
</feature>
<dbReference type="EC" id="3.4.19.12" evidence="2"/>
<reference evidence="8 9" key="1">
    <citation type="submission" date="2020-07" db="EMBL/GenBank/DDBJ databases">
        <title>Trichoderma asperellum IC-1 whole genome shotgun sequence.</title>
        <authorList>
            <person name="Kanamasa S."/>
            <person name="Takahashi H."/>
        </authorList>
    </citation>
    <scope>NUCLEOTIDE SEQUENCE [LARGE SCALE GENOMIC DNA]</scope>
    <source>
        <strain evidence="8 9">IC-1</strain>
    </source>
</reference>
<keyword evidence="5" id="KW-0378">Hydrolase</keyword>
<name>A0A6V8RAN9_TRIAP</name>
<dbReference type="GO" id="GO:0006508">
    <property type="term" value="P:proteolysis"/>
    <property type="evidence" value="ECO:0007669"/>
    <property type="project" value="UniProtKB-KW"/>
</dbReference>
<dbReference type="PANTHER" id="PTHR13367">
    <property type="entry name" value="UBIQUITIN THIOESTERASE"/>
    <property type="match status" value="1"/>
</dbReference>
<accession>A0A6V8RAN9</accession>
<protein>
    <recommendedName>
        <fullName evidence="2">ubiquitinyl hydrolase 1</fullName>
        <ecNumber evidence="2">3.4.19.12</ecNumber>
    </recommendedName>
</protein>
<dbReference type="PANTHER" id="PTHR13367:SF33">
    <property type="entry name" value="P-LOOP CONTAINING NUCLEOSIDE TRIPHOSPHATE HYDROLASE PROTEIN"/>
    <property type="match status" value="1"/>
</dbReference>
<comment type="caution">
    <text evidence="8">The sequence shown here is derived from an EMBL/GenBank/DDBJ whole genome shotgun (WGS) entry which is preliminary data.</text>
</comment>
<feature type="region of interest" description="Disordered" evidence="7">
    <location>
        <begin position="616"/>
        <end position="660"/>
    </location>
</feature>
<keyword evidence="6" id="KW-0788">Thiol protease</keyword>
<evidence type="ECO:0000256" key="4">
    <source>
        <dbReference type="ARBA" id="ARBA00022786"/>
    </source>
</evidence>
<dbReference type="Proteomes" id="UP000517252">
    <property type="component" value="Unassembled WGS sequence"/>
</dbReference>
<evidence type="ECO:0000313" key="9">
    <source>
        <dbReference type="Proteomes" id="UP000517252"/>
    </source>
</evidence>
<feature type="compositionally biased region" description="Acidic residues" evidence="7">
    <location>
        <begin position="616"/>
        <end position="636"/>
    </location>
</feature>
<dbReference type="InterPro" id="IPR051346">
    <property type="entry name" value="OTU_Deubiquitinase"/>
</dbReference>
<keyword evidence="4" id="KW-0833">Ubl conjugation pathway</keyword>
<dbReference type="GO" id="GO:0004843">
    <property type="term" value="F:cysteine-type deubiquitinase activity"/>
    <property type="evidence" value="ECO:0007669"/>
    <property type="project" value="UniProtKB-EC"/>
</dbReference>
<dbReference type="EMBL" id="BLZH01000015">
    <property type="protein sequence ID" value="GFP60078.1"/>
    <property type="molecule type" value="Genomic_DNA"/>
</dbReference>
<dbReference type="OrthoDB" id="3182339at2759"/>
<evidence type="ECO:0000256" key="5">
    <source>
        <dbReference type="ARBA" id="ARBA00022801"/>
    </source>
</evidence>
<comment type="catalytic activity">
    <reaction evidence="1">
        <text>Thiol-dependent hydrolysis of ester, thioester, amide, peptide and isopeptide bonds formed by the C-terminal Gly of ubiquitin (a 76-residue protein attached to proteins as an intracellular targeting signal).</text>
        <dbReference type="EC" id="3.4.19.12"/>
    </reaction>
</comment>
<sequence length="660" mass="75909">MLTCLSFYSAGLSFAQFREAIKHVLDSEDAAFEYEKLTSGSILPPSLQHWNFISLDDESQMKLLWEHLLRTQVVTDYYMNNFVFPLHARQYTIKLQASAWDIPQDTKPETTRRARTTGFSGTNDNRYLLPMTIQQEDLPDLLQTNAEVLSYLLQPRNRRYAVMVDRNQRRLSERNMLAELSKRDIMVLIDAGAYILEMGNRDLARLWLEVDKKKKSDAAVYFRADNSAWVTFRDPAKRDAPLLATRLANDLKDCIIYFDEAHTRGVDLKLPADARAALTLALKQTKDNTMQVKVLQQQEHQTLEQLYGSSSHDPLLRLGRMGSSRLQGFVDKLSQHDNTDASKGDPFGEVEQEREIEVQLETVRHTERPIHYEAFQFPGLSSTIMSFLKTGELDIAAGEVDHAFDYIGQTEAGKKHGICNTGSRFFVSKEFGRTIVLYRENQRVSDRFLRPVEWILWSFSTQTALIIIPEEVELIIPRLRLAGIKSDVHLIVYAAPISRAMMPFNQLDYYTLPPIPPDTEFPPWFKVELGILAGRLYMDYEEWNLVNAYMMDSQSDTPISSSFLLEWLSVRCRANDVLHTPIGYICLGRTPTKEHPFFSQNTHVATAMLTAIPADDGAEELENEEWEDTEEEDWVEDKDCVEDKNWAEDKDWAEDAVDEE</sequence>
<evidence type="ECO:0000256" key="6">
    <source>
        <dbReference type="ARBA" id="ARBA00022807"/>
    </source>
</evidence>
<evidence type="ECO:0000256" key="7">
    <source>
        <dbReference type="SAM" id="MobiDB-lite"/>
    </source>
</evidence>
<gene>
    <name evidence="8" type="ORF">TASIC1_0015024700</name>
</gene>
<evidence type="ECO:0000256" key="2">
    <source>
        <dbReference type="ARBA" id="ARBA00012759"/>
    </source>
</evidence>